<name>A0A4U1IVB3_9BACT</name>
<reference evidence="2 3" key="1">
    <citation type="submission" date="2019-04" db="EMBL/GenBank/DDBJ databases">
        <authorList>
            <person name="Li Y."/>
            <person name="Wang J."/>
        </authorList>
    </citation>
    <scope>NUCLEOTIDE SEQUENCE [LARGE SCALE GENOMIC DNA]</scope>
    <source>
        <strain evidence="2 3">DSM 14668</strain>
    </source>
</reference>
<keyword evidence="3" id="KW-1185">Reference proteome</keyword>
<protein>
    <submittedName>
        <fullName evidence="2">Uncharacterized protein</fullName>
    </submittedName>
</protein>
<comment type="caution">
    <text evidence="2">The sequence shown here is derived from an EMBL/GenBank/DDBJ whole genome shotgun (WGS) entry which is preliminary data.</text>
</comment>
<dbReference type="AlphaFoldDB" id="A0A4U1IVB3"/>
<evidence type="ECO:0000313" key="2">
    <source>
        <dbReference type="EMBL" id="TKC98389.1"/>
    </source>
</evidence>
<proteinExistence type="predicted"/>
<dbReference type="RefSeq" id="WP_136934690.1">
    <property type="nucleotide sequence ID" value="NZ_SSMQ01000069.1"/>
</dbReference>
<dbReference type="OrthoDB" id="5507616at2"/>
<feature type="region of interest" description="Disordered" evidence="1">
    <location>
        <begin position="151"/>
        <end position="170"/>
    </location>
</feature>
<dbReference type="EMBL" id="SSMQ01000069">
    <property type="protein sequence ID" value="TKC98389.1"/>
    <property type="molecule type" value="Genomic_DNA"/>
</dbReference>
<gene>
    <name evidence="2" type="ORF">E8A74_41615</name>
</gene>
<dbReference type="Proteomes" id="UP000309215">
    <property type="component" value="Unassembled WGS sequence"/>
</dbReference>
<evidence type="ECO:0000313" key="3">
    <source>
        <dbReference type="Proteomes" id="UP000309215"/>
    </source>
</evidence>
<sequence>MDKLTRGASGLRHLRWAREIYATLAAHVEHSGFDGESKKALRKELTRLDNCIQELSGAVKAYRDFLERERVRYRGAIRAATFKPHASDGERLGEATAVMDRESLPRQRTLKAALELAIAELRAHLSEMDTRIAGVVSEAFVENLYPPLTKDRSRVADVGDDDDDAAGRDD</sequence>
<organism evidence="2 3">
    <name type="scientific">Polyangium fumosum</name>
    <dbReference type="NCBI Taxonomy" id="889272"/>
    <lineage>
        <taxon>Bacteria</taxon>
        <taxon>Pseudomonadati</taxon>
        <taxon>Myxococcota</taxon>
        <taxon>Polyangia</taxon>
        <taxon>Polyangiales</taxon>
        <taxon>Polyangiaceae</taxon>
        <taxon>Polyangium</taxon>
    </lineage>
</organism>
<evidence type="ECO:0000256" key="1">
    <source>
        <dbReference type="SAM" id="MobiDB-lite"/>
    </source>
</evidence>
<accession>A0A4U1IVB3</accession>